<reference evidence="3 4" key="1">
    <citation type="submission" date="2024-03" db="EMBL/GenBank/DDBJ databases">
        <title>Sequence of Lycoming College Course Isolates.</title>
        <authorList>
            <person name="Plotts O."/>
            <person name="Newman J."/>
        </authorList>
    </citation>
    <scope>NUCLEOTIDE SEQUENCE [LARGE SCALE GENOMIC DNA]</scope>
    <source>
        <strain evidence="3 4">CJB-3</strain>
    </source>
</reference>
<feature type="compositionally biased region" description="Polar residues" evidence="1">
    <location>
        <begin position="23"/>
        <end position="52"/>
    </location>
</feature>
<evidence type="ECO:0000256" key="1">
    <source>
        <dbReference type="SAM" id="MobiDB-lite"/>
    </source>
</evidence>
<feature type="region of interest" description="Disordered" evidence="1">
    <location>
        <begin position="23"/>
        <end position="129"/>
    </location>
</feature>
<feature type="signal peptide" evidence="2">
    <location>
        <begin position="1"/>
        <end position="19"/>
    </location>
</feature>
<comment type="caution">
    <text evidence="3">The sequence shown here is derived from an EMBL/GenBank/DDBJ whole genome shotgun (WGS) entry which is preliminary data.</text>
</comment>
<name>A0ABU8NNE9_9SPHI</name>
<evidence type="ECO:0000256" key="2">
    <source>
        <dbReference type="SAM" id="SignalP"/>
    </source>
</evidence>
<keyword evidence="2" id="KW-0732">Signal</keyword>
<dbReference type="RefSeq" id="WP_172662109.1">
    <property type="nucleotide sequence ID" value="NZ_JABMKW010000018.1"/>
</dbReference>
<protein>
    <submittedName>
        <fullName evidence="3">Uncharacterized protein</fullName>
    </submittedName>
</protein>
<feature type="compositionally biased region" description="Low complexity" evidence="1">
    <location>
        <begin position="85"/>
        <end position="102"/>
    </location>
</feature>
<dbReference type="Proteomes" id="UP001378956">
    <property type="component" value="Unassembled WGS sequence"/>
</dbReference>
<dbReference type="EMBL" id="JBBEUB010000005">
    <property type="protein sequence ID" value="MEJ2903742.1"/>
    <property type="molecule type" value="Genomic_DNA"/>
</dbReference>
<evidence type="ECO:0000313" key="4">
    <source>
        <dbReference type="Proteomes" id="UP001378956"/>
    </source>
</evidence>
<gene>
    <name evidence="3" type="ORF">WAE58_14955</name>
</gene>
<accession>A0ABU8NNE9</accession>
<organism evidence="3 4">
    <name type="scientific">Pedobacter panaciterrae</name>
    <dbReference type="NCBI Taxonomy" id="363849"/>
    <lineage>
        <taxon>Bacteria</taxon>
        <taxon>Pseudomonadati</taxon>
        <taxon>Bacteroidota</taxon>
        <taxon>Sphingobacteriia</taxon>
        <taxon>Sphingobacteriales</taxon>
        <taxon>Sphingobacteriaceae</taxon>
        <taxon>Pedobacter</taxon>
    </lineage>
</organism>
<keyword evidence="4" id="KW-1185">Reference proteome</keyword>
<feature type="chain" id="PRO_5045805923" evidence="2">
    <location>
        <begin position="20"/>
        <end position="129"/>
    </location>
</feature>
<dbReference type="PROSITE" id="PS51257">
    <property type="entry name" value="PROKAR_LIPOPROTEIN"/>
    <property type="match status" value="1"/>
</dbReference>
<sequence length="129" mass="13201">MKKILYICFLAFGFSACQTSPKETQNIVTPTPNGVPSAPSTTTSVPAQQSAATGERPANNPAHGQPFHDCSIPVGAPLNAKNTTAPAVQAPVAAPAQQQAPATDKEVKLNPPHGQPGHDCKVSVGAPLT</sequence>
<evidence type="ECO:0000313" key="3">
    <source>
        <dbReference type="EMBL" id="MEJ2903742.1"/>
    </source>
</evidence>
<proteinExistence type="predicted"/>